<accession>A0A942IAX6</accession>
<keyword evidence="2" id="KW-1185">Reference proteome</keyword>
<proteinExistence type="predicted"/>
<sequence>MDQKLVAVLQTVGSLSRQQATTALAGAFVAVGARRHAVRAARNGFSAILAHARNGTPQLIGHKPMGMTILVSLSDLVDMVQAAAKKQSFGEALDAEGFRPVFGKKIAVRPGLPPEPLVRRRIKEANSE</sequence>
<dbReference type="AlphaFoldDB" id="A0A942IAX6"/>
<organism evidence="1 2">
    <name type="scientific">Pseudaminobacter soli</name>
    <name type="common">ex Zhang et al. 2022</name>
    <dbReference type="NCBI Taxonomy" id="2831468"/>
    <lineage>
        <taxon>Bacteria</taxon>
        <taxon>Pseudomonadati</taxon>
        <taxon>Pseudomonadota</taxon>
        <taxon>Alphaproteobacteria</taxon>
        <taxon>Hyphomicrobiales</taxon>
        <taxon>Phyllobacteriaceae</taxon>
        <taxon>Pseudaminobacter</taxon>
    </lineage>
</organism>
<reference evidence="1" key="1">
    <citation type="submission" date="2021-04" db="EMBL/GenBank/DDBJ databases">
        <title>Pseudaminobacter soli sp. nov., isolated from paddy soil contaminated by heavy metals.</title>
        <authorList>
            <person name="Zhang K."/>
        </authorList>
    </citation>
    <scope>NUCLEOTIDE SEQUENCE</scope>
    <source>
        <strain evidence="1">19-2017</strain>
    </source>
</reference>
<gene>
    <name evidence="1" type="ORF">KEU06_20470</name>
</gene>
<comment type="caution">
    <text evidence="1">The sequence shown here is derived from an EMBL/GenBank/DDBJ whole genome shotgun (WGS) entry which is preliminary data.</text>
</comment>
<protein>
    <submittedName>
        <fullName evidence="1">Uncharacterized protein</fullName>
    </submittedName>
</protein>
<evidence type="ECO:0000313" key="1">
    <source>
        <dbReference type="EMBL" id="MBS3650991.1"/>
    </source>
</evidence>
<dbReference type="RefSeq" id="WP_188256540.1">
    <property type="nucleotide sequence ID" value="NZ_JABVCF010000011.1"/>
</dbReference>
<dbReference type="EMBL" id="JAGWCR010000011">
    <property type="protein sequence ID" value="MBS3650991.1"/>
    <property type="molecule type" value="Genomic_DNA"/>
</dbReference>
<name>A0A942IAX6_9HYPH</name>
<evidence type="ECO:0000313" key="2">
    <source>
        <dbReference type="Proteomes" id="UP000680348"/>
    </source>
</evidence>
<dbReference type="Proteomes" id="UP000680348">
    <property type="component" value="Unassembled WGS sequence"/>
</dbReference>